<accession>A0A0F9LJ48</accession>
<sequence>MMQLTVDEQKRYSRMARDHAAFLCDKIFKPAFEMAFIHGAEHLKDEMMSSGGAAKLPTNPDWNDVQGLKHEEPKIIEEQQIARAQAVRPKH</sequence>
<dbReference type="EMBL" id="LAZR01007129">
    <property type="protein sequence ID" value="KKM87256.1"/>
    <property type="molecule type" value="Genomic_DNA"/>
</dbReference>
<name>A0A0F9LJ48_9ZZZZ</name>
<evidence type="ECO:0000313" key="1">
    <source>
        <dbReference type="EMBL" id="KKM87256.1"/>
    </source>
</evidence>
<dbReference type="AlphaFoldDB" id="A0A0F9LJ48"/>
<comment type="caution">
    <text evidence="1">The sequence shown here is derived from an EMBL/GenBank/DDBJ whole genome shotgun (WGS) entry which is preliminary data.</text>
</comment>
<protein>
    <submittedName>
        <fullName evidence="1">Uncharacterized protein</fullName>
    </submittedName>
</protein>
<gene>
    <name evidence="1" type="ORF">LCGC14_1270790</name>
</gene>
<proteinExistence type="predicted"/>
<reference evidence="1" key="1">
    <citation type="journal article" date="2015" name="Nature">
        <title>Complex archaea that bridge the gap between prokaryotes and eukaryotes.</title>
        <authorList>
            <person name="Spang A."/>
            <person name="Saw J.H."/>
            <person name="Jorgensen S.L."/>
            <person name="Zaremba-Niedzwiedzka K."/>
            <person name="Martijn J."/>
            <person name="Lind A.E."/>
            <person name="van Eijk R."/>
            <person name="Schleper C."/>
            <person name="Guy L."/>
            <person name="Ettema T.J."/>
        </authorList>
    </citation>
    <scope>NUCLEOTIDE SEQUENCE</scope>
</reference>
<organism evidence="1">
    <name type="scientific">marine sediment metagenome</name>
    <dbReference type="NCBI Taxonomy" id="412755"/>
    <lineage>
        <taxon>unclassified sequences</taxon>
        <taxon>metagenomes</taxon>
        <taxon>ecological metagenomes</taxon>
    </lineage>
</organism>